<evidence type="ECO:0000313" key="3">
    <source>
        <dbReference type="Proteomes" id="UP000031623"/>
    </source>
</evidence>
<dbReference type="InterPro" id="IPR004942">
    <property type="entry name" value="Roadblock/LAMTOR2_dom"/>
</dbReference>
<dbReference type="KEGG" id="tig:THII_1291"/>
<dbReference type="SMART" id="SM00960">
    <property type="entry name" value="Robl_LC7"/>
    <property type="match status" value="1"/>
</dbReference>
<keyword evidence="3" id="KW-1185">Reference proteome</keyword>
<dbReference type="AlphaFoldDB" id="A0A090ACS9"/>
<dbReference type="Gene3D" id="3.30.450.30">
    <property type="entry name" value="Dynein light chain 2a, cytoplasmic"/>
    <property type="match status" value="1"/>
</dbReference>
<accession>A0A090ACS9</accession>
<evidence type="ECO:0000313" key="2">
    <source>
        <dbReference type="EMBL" id="BAP55588.1"/>
    </source>
</evidence>
<dbReference type="STRING" id="40754.THII_1291"/>
<reference evidence="2" key="1">
    <citation type="journal article" date="2014" name="ISME J.">
        <title>Ecophysiology of Thioploca ingrica as revealed by the complete genome sequence supplemented with proteomic evidence.</title>
        <authorList>
            <person name="Kojima H."/>
            <person name="Ogura Y."/>
            <person name="Yamamoto N."/>
            <person name="Togashi T."/>
            <person name="Mori H."/>
            <person name="Watanabe T."/>
            <person name="Nemoto F."/>
            <person name="Kurokawa K."/>
            <person name="Hayashi T."/>
            <person name="Fukui M."/>
        </authorList>
    </citation>
    <scope>NUCLEOTIDE SEQUENCE [LARGE SCALE GENOMIC DNA]</scope>
</reference>
<dbReference type="Proteomes" id="UP000031623">
    <property type="component" value="Chromosome"/>
</dbReference>
<gene>
    <name evidence="2" type="ORF">THII_1291</name>
</gene>
<dbReference type="SUPFAM" id="SSF103196">
    <property type="entry name" value="Roadblock/LC7 domain"/>
    <property type="match status" value="1"/>
</dbReference>
<dbReference type="OrthoDB" id="5624776at2"/>
<protein>
    <submittedName>
        <fullName evidence="2">Roadblock/LC7 family protein</fullName>
    </submittedName>
</protein>
<dbReference type="HOGENOM" id="CLU_1969518_0_0_6"/>
<sequence length="127" mass="14185">MLSQFTIKQLEQRLIQLLETCQIINAAVVATLDGHLCTMKQRQQQYPLERLATMGSTLMALGDTITAELHMGNCDNLISENKNGIIAFMHINENLVLVTLTIQKNSLGMLLSHSRKCAEEMVKIVSN</sequence>
<name>A0A090ACS9_9GAMM</name>
<feature type="domain" description="Roadblock/LAMTOR2" evidence="1">
    <location>
        <begin position="11"/>
        <end position="101"/>
    </location>
</feature>
<dbReference type="EMBL" id="AP014633">
    <property type="protein sequence ID" value="BAP55588.1"/>
    <property type="molecule type" value="Genomic_DNA"/>
</dbReference>
<evidence type="ECO:0000259" key="1">
    <source>
        <dbReference type="SMART" id="SM00960"/>
    </source>
</evidence>
<organism evidence="2 3">
    <name type="scientific">Thioploca ingrica</name>
    <dbReference type="NCBI Taxonomy" id="40754"/>
    <lineage>
        <taxon>Bacteria</taxon>
        <taxon>Pseudomonadati</taxon>
        <taxon>Pseudomonadota</taxon>
        <taxon>Gammaproteobacteria</taxon>
        <taxon>Thiotrichales</taxon>
        <taxon>Thiotrichaceae</taxon>
        <taxon>Thioploca</taxon>
    </lineage>
</organism>
<proteinExistence type="predicted"/>